<dbReference type="InterPro" id="IPR036047">
    <property type="entry name" value="F-box-like_dom_sf"/>
</dbReference>
<dbReference type="EnsemblPlants" id="EMT03016">
    <property type="protein sequence ID" value="EMT03016"/>
    <property type="gene ID" value="F775_16801"/>
</dbReference>
<sequence length="548" mass="62019">MENQDVMLPQDVLADVLRRIAPRDLAISRCVCKAWCTIIDARHLFPADLLPHWVGGIIINFNDLMLSEFFSRPSTGPLVSGNLNYLPSTSVVKDHCNGLLLLDGYVVNPATRQWAELPPCPSLGLESFEGEHLVFDPTISPHYEVLVIPISPKLDRDVKLDPTVEELEWPASLCMLHVFSSRTKRWEERRFVREGEAAGTIADMRLARQYYQNRAVYWRGSLYVHLPSHFVMRISLSNNKYQVIKPPKGRSTLFGKDMLYIGKSEKGIYCAPVDNPVRVWILDESCGQLEWVLRHNISLHVDTDESSRPWTLQDVNYYEGYGEDAKDEAIARQKFDWDSDSDNLIDPKSMADDESPCYTGILGFHPFKEVVFLCVGLQRGLAYHLDSSKHVCKHCQEVCMSGADTQRNCCYLLALTTITAPYLSFGFTHRQLFSMSNLLFDRTGSPKRSRSISYGSCRLEDRNMHNSKQPTSCLDLSVSTPSRLSTCAQAPRFFCVPVVGVRRRRRSAATNGSFRLDGIGSVKGKGKEGDEVDLESAMRNMNQKESEL</sequence>
<dbReference type="SMART" id="SM00256">
    <property type="entry name" value="FBOX"/>
    <property type="match status" value="1"/>
</dbReference>
<reference evidence="2" key="1">
    <citation type="submission" date="2015-06" db="UniProtKB">
        <authorList>
            <consortium name="EnsemblPlants"/>
        </authorList>
    </citation>
    <scope>IDENTIFICATION</scope>
</reference>
<dbReference type="ExpressionAtlas" id="R7W5X3">
    <property type="expression patterns" value="baseline"/>
</dbReference>
<dbReference type="PANTHER" id="PTHR34591">
    <property type="entry name" value="OS03G0653100 PROTEIN-RELATED"/>
    <property type="match status" value="1"/>
</dbReference>
<dbReference type="InterPro" id="IPR001810">
    <property type="entry name" value="F-box_dom"/>
</dbReference>
<name>R7W5X3_AEGTA</name>
<evidence type="ECO:0000313" key="2">
    <source>
        <dbReference type="EnsemblPlants" id="EMT03016"/>
    </source>
</evidence>
<dbReference type="PANTHER" id="PTHR34591:SF11">
    <property type="entry name" value="OS04G0113000 PROTEIN"/>
    <property type="match status" value="1"/>
</dbReference>
<dbReference type="SUPFAM" id="SSF81383">
    <property type="entry name" value="F-box domain"/>
    <property type="match status" value="1"/>
</dbReference>
<proteinExistence type="predicted"/>
<feature type="region of interest" description="Disordered" evidence="1">
    <location>
        <begin position="520"/>
        <end position="548"/>
    </location>
</feature>
<dbReference type="AlphaFoldDB" id="R7W5X3"/>
<protein>
    <submittedName>
        <fullName evidence="2">Uncharacterized protein</fullName>
    </submittedName>
</protein>
<dbReference type="Pfam" id="PF00646">
    <property type="entry name" value="F-box"/>
    <property type="match status" value="1"/>
</dbReference>
<organism evidence="2">
    <name type="scientific">Aegilops tauschii</name>
    <name type="common">Tausch's goatgrass</name>
    <name type="synonym">Aegilops squarrosa</name>
    <dbReference type="NCBI Taxonomy" id="37682"/>
    <lineage>
        <taxon>Eukaryota</taxon>
        <taxon>Viridiplantae</taxon>
        <taxon>Streptophyta</taxon>
        <taxon>Embryophyta</taxon>
        <taxon>Tracheophyta</taxon>
        <taxon>Spermatophyta</taxon>
        <taxon>Magnoliopsida</taxon>
        <taxon>Liliopsida</taxon>
        <taxon>Poales</taxon>
        <taxon>Poaceae</taxon>
        <taxon>BOP clade</taxon>
        <taxon>Pooideae</taxon>
        <taxon>Triticodae</taxon>
        <taxon>Triticeae</taxon>
        <taxon>Triticinae</taxon>
        <taxon>Aegilops</taxon>
    </lineage>
</organism>
<accession>R7W5X3</accession>
<evidence type="ECO:0000256" key="1">
    <source>
        <dbReference type="SAM" id="MobiDB-lite"/>
    </source>
</evidence>